<feature type="region of interest" description="Disordered" evidence="2">
    <location>
        <begin position="250"/>
        <end position="373"/>
    </location>
</feature>
<feature type="compositionally biased region" description="Polar residues" evidence="2">
    <location>
        <begin position="355"/>
        <end position="364"/>
    </location>
</feature>
<comment type="caution">
    <text evidence="5">The sequence shown here is derived from an EMBL/GenBank/DDBJ whole genome shotgun (WGS) entry which is preliminary data.</text>
</comment>
<keyword evidence="3" id="KW-0812">Transmembrane</keyword>
<keyword evidence="3" id="KW-0472">Membrane</keyword>
<gene>
    <name evidence="5" type="ORF">G7Y89_g10978</name>
</gene>
<feature type="compositionally biased region" description="Low complexity" evidence="2">
    <location>
        <begin position="119"/>
        <end position="155"/>
    </location>
</feature>
<keyword evidence="1" id="KW-0732">Signal</keyword>
<keyword evidence="6" id="KW-1185">Reference proteome</keyword>
<evidence type="ECO:0000256" key="3">
    <source>
        <dbReference type="SAM" id="Phobius"/>
    </source>
</evidence>
<feature type="compositionally biased region" description="Basic and acidic residues" evidence="2">
    <location>
        <begin position="293"/>
        <end position="303"/>
    </location>
</feature>
<proteinExistence type="predicted"/>
<dbReference type="Pfam" id="PF07983">
    <property type="entry name" value="X8"/>
    <property type="match status" value="1"/>
</dbReference>
<reference evidence="5 6" key="1">
    <citation type="submission" date="2020-03" db="EMBL/GenBank/DDBJ databases">
        <title>Draft Genome Sequence of Cudoniella acicularis.</title>
        <authorList>
            <person name="Buettner E."/>
            <person name="Kellner H."/>
        </authorList>
    </citation>
    <scope>NUCLEOTIDE SEQUENCE [LARGE SCALE GENOMIC DNA]</scope>
    <source>
        <strain evidence="5 6">DSM 108380</strain>
    </source>
</reference>
<accession>A0A8H4RE11</accession>
<feature type="domain" description="X8" evidence="4">
    <location>
        <begin position="5"/>
        <end position="95"/>
    </location>
</feature>
<feature type="transmembrane region" description="Helical" evidence="3">
    <location>
        <begin position="165"/>
        <end position="185"/>
    </location>
</feature>
<feature type="compositionally biased region" description="Polar residues" evidence="2">
    <location>
        <begin position="280"/>
        <end position="291"/>
    </location>
</feature>
<dbReference type="AlphaFoldDB" id="A0A8H4RE11"/>
<evidence type="ECO:0000256" key="2">
    <source>
        <dbReference type="SAM" id="MobiDB-lite"/>
    </source>
</evidence>
<name>A0A8H4RE11_9HELO</name>
<dbReference type="Proteomes" id="UP000566819">
    <property type="component" value="Unassembled WGS sequence"/>
</dbReference>
<feature type="compositionally biased region" description="Polar residues" evidence="2">
    <location>
        <begin position="314"/>
        <end position="341"/>
    </location>
</feature>
<feature type="region of interest" description="Disordered" evidence="2">
    <location>
        <begin position="190"/>
        <end position="210"/>
    </location>
</feature>
<dbReference type="SMART" id="SM00768">
    <property type="entry name" value="X8"/>
    <property type="match status" value="1"/>
</dbReference>
<feature type="compositionally biased region" description="Basic and acidic residues" evidence="2">
    <location>
        <begin position="250"/>
        <end position="263"/>
    </location>
</feature>
<dbReference type="EMBL" id="JAAMPI010001014">
    <property type="protein sequence ID" value="KAF4627183.1"/>
    <property type="molecule type" value="Genomic_DNA"/>
</dbReference>
<dbReference type="OrthoDB" id="5426318at2759"/>
<sequence length="422" mass="43669">MFSSLSCAAASGVNNTTAPTILSQICGLDSTACSAINTDATAGKYGAYSVCNLTQQVSWAMNQYYLSQNNASTSCNFGGQAKIQSPSIVGTQCQAILAQVGPVGTGIVTSLPSSAPTNSGKVTSSGKATGSSSSPTGTGASSGESGGDAASSGGSGLTTGAKAGVAVAAVLIIAAILAGIAFYVWRRKSKMKSPPEPPLSGEGGLEVGDAPPQFTALRRAEMEAREVDKPQFVTGEPRDEELAVHDIILDHNELDTSRERQEMDGTGTSLRPRHAELDATGNSSGLNSSSVPFRDRGEPKTIRSELSPTRKPLSDSTAPIISDPTLTQSPNSAPYSNTPWSNPGIESFGAAQPPATHQSANETSEALEMRRIEEEERRIDAAIAESERLQALRKEKEELQKRKLEMMAGASGGGGSSSTAPS</sequence>
<evidence type="ECO:0000313" key="5">
    <source>
        <dbReference type="EMBL" id="KAF4627183.1"/>
    </source>
</evidence>
<dbReference type="Gene3D" id="1.20.58.1040">
    <property type="match status" value="1"/>
</dbReference>
<keyword evidence="3" id="KW-1133">Transmembrane helix</keyword>
<protein>
    <recommendedName>
        <fullName evidence="4">X8 domain-containing protein</fullName>
    </recommendedName>
</protein>
<organism evidence="5 6">
    <name type="scientific">Cudoniella acicularis</name>
    <dbReference type="NCBI Taxonomy" id="354080"/>
    <lineage>
        <taxon>Eukaryota</taxon>
        <taxon>Fungi</taxon>
        <taxon>Dikarya</taxon>
        <taxon>Ascomycota</taxon>
        <taxon>Pezizomycotina</taxon>
        <taxon>Leotiomycetes</taxon>
        <taxon>Helotiales</taxon>
        <taxon>Tricladiaceae</taxon>
        <taxon>Cudoniella</taxon>
    </lineage>
</organism>
<evidence type="ECO:0000256" key="1">
    <source>
        <dbReference type="ARBA" id="ARBA00022729"/>
    </source>
</evidence>
<evidence type="ECO:0000313" key="6">
    <source>
        <dbReference type="Proteomes" id="UP000566819"/>
    </source>
</evidence>
<dbReference type="InterPro" id="IPR012946">
    <property type="entry name" value="X8"/>
</dbReference>
<evidence type="ECO:0000259" key="4">
    <source>
        <dbReference type="SMART" id="SM00768"/>
    </source>
</evidence>
<feature type="region of interest" description="Disordered" evidence="2">
    <location>
        <begin position="111"/>
        <end position="155"/>
    </location>
</feature>